<evidence type="ECO:0000256" key="1">
    <source>
        <dbReference type="RuleBase" id="RU364107"/>
    </source>
</evidence>
<organism evidence="3 4">
    <name type="scientific">Dryococelus australis</name>
    <dbReference type="NCBI Taxonomy" id="614101"/>
    <lineage>
        <taxon>Eukaryota</taxon>
        <taxon>Metazoa</taxon>
        <taxon>Ecdysozoa</taxon>
        <taxon>Arthropoda</taxon>
        <taxon>Hexapoda</taxon>
        <taxon>Insecta</taxon>
        <taxon>Pterygota</taxon>
        <taxon>Neoptera</taxon>
        <taxon>Polyneoptera</taxon>
        <taxon>Phasmatodea</taxon>
        <taxon>Verophasmatodea</taxon>
        <taxon>Anareolatae</taxon>
        <taxon>Phasmatidae</taxon>
        <taxon>Eurycanthinae</taxon>
        <taxon>Dryococelus</taxon>
    </lineage>
</organism>
<keyword evidence="1" id="KW-0539">Nucleus</keyword>
<dbReference type="Proteomes" id="UP001159363">
    <property type="component" value="Chromosome 7"/>
</dbReference>
<protein>
    <recommendedName>
        <fullName evidence="1">Nipped-B protein</fullName>
    </recommendedName>
</protein>
<dbReference type="InterPro" id="IPR033031">
    <property type="entry name" value="Scc2/Nipped-B"/>
</dbReference>
<dbReference type="PANTHER" id="PTHR21704:SF18">
    <property type="entry name" value="NIPPED-B-LIKE PROTEIN"/>
    <property type="match status" value="1"/>
</dbReference>
<comment type="subcellular location">
    <subcellularLocation>
        <location evidence="1">Nucleus</location>
    </subcellularLocation>
</comment>
<dbReference type="Pfam" id="PF20168">
    <property type="entry name" value="PDS5"/>
    <property type="match status" value="1"/>
</dbReference>
<keyword evidence="1" id="KW-0131">Cell cycle</keyword>
<name>A0ABQ9H061_9NEOP</name>
<comment type="similarity">
    <text evidence="1">Belongs to the SCC2/Nipped-B family.</text>
</comment>
<reference evidence="3 4" key="1">
    <citation type="submission" date="2023-02" db="EMBL/GenBank/DDBJ databases">
        <title>LHISI_Scaffold_Assembly.</title>
        <authorList>
            <person name="Stuart O.P."/>
            <person name="Cleave R."/>
            <person name="Magrath M.J.L."/>
            <person name="Mikheyev A.S."/>
        </authorList>
    </citation>
    <scope>NUCLEOTIDE SEQUENCE [LARGE SCALE GENOMIC DNA]</scope>
    <source>
        <strain evidence="3">Daus_M_001</strain>
        <tissue evidence="3">Leg muscle</tissue>
    </source>
</reference>
<dbReference type="InterPro" id="IPR016024">
    <property type="entry name" value="ARM-type_fold"/>
</dbReference>
<gene>
    <name evidence="3" type="ORF">PR048_022116</name>
</gene>
<evidence type="ECO:0000259" key="2">
    <source>
        <dbReference type="Pfam" id="PF12830"/>
    </source>
</evidence>
<dbReference type="InterPro" id="IPR024986">
    <property type="entry name" value="Nipped-B_C"/>
</dbReference>
<dbReference type="Gene3D" id="1.25.10.10">
    <property type="entry name" value="Leucine-rich Repeat Variant"/>
    <property type="match status" value="1"/>
</dbReference>
<comment type="caution">
    <text evidence="3">The sequence shown here is derived from an EMBL/GenBank/DDBJ whole genome shotgun (WGS) entry which is preliminary data.</text>
</comment>
<evidence type="ECO:0000313" key="3">
    <source>
        <dbReference type="EMBL" id="KAJ8877661.1"/>
    </source>
</evidence>
<keyword evidence="1" id="KW-0677">Repeat</keyword>
<proteinExistence type="inferred from homology"/>
<evidence type="ECO:0000313" key="4">
    <source>
        <dbReference type="Proteomes" id="UP001159363"/>
    </source>
</evidence>
<dbReference type="SUPFAM" id="SSF48371">
    <property type="entry name" value="ARM repeat"/>
    <property type="match status" value="1"/>
</dbReference>
<accession>A0ABQ9H061</accession>
<dbReference type="InterPro" id="IPR011989">
    <property type="entry name" value="ARM-like"/>
</dbReference>
<dbReference type="Pfam" id="PF12830">
    <property type="entry name" value="Nipped-B_C"/>
    <property type="match status" value="1"/>
</dbReference>
<dbReference type="EMBL" id="JARBHB010000008">
    <property type="protein sequence ID" value="KAJ8877661.1"/>
    <property type="molecule type" value="Genomic_DNA"/>
</dbReference>
<keyword evidence="4" id="KW-1185">Reference proteome</keyword>
<dbReference type="PANTHER" id="PTHR21704">
    <property type="entry name" value="NIPPED-B-LIKE PROTEIN DELANGIN SCC2-RELATED"/>
    <property type="match status" value="1"/>
</dbReference>
<feature type="domain" description="Sister chromatid cohesion C-terminal" evidence="2">
    <location>
        <begin position="898"/>
        <end position="1058"/>
    </location>
</feature>
<sequence length="1212" mass="137301">MDDASGKAVKIKKKKKYCKSTISRNENYLCQGDSLAGKFDQPNPGSRQTDGIMAHESSTEIMKIFGDRNRQLVPVSEKYDAKFIHCIKKVISCKPNLDVNSEEEKENCIPYSKASEKCLENLCKEAAKMKGHRATLLVPSASIKKLFAVLERNIAKGVEMLHTDNVIEGLEKPNVTKEKLTIAADSALAILYILTSPDMPRNIYSEVILERVAMFLKYYGEYILPASSPTNEHELKSNDFGKLQEAGLYDKLKKILSLFLELIGDVFLPENIVESIILMIIPACYYCTSKGCQIFLKFLGKIFLKYQHLKLQMLDEILGKNSGIPSCKKCVYKYELQLGEYVHMSSVIVLHIIQCDLLIPETDGYSLESSSSINKDILKQLDKVTETATYFLSSLIDRCAKNADGLCVFVKFVMDLLLMTSKPQWPVVEVMLNTLGKLLLLKLPETIDTVDRLFSVDILCLITVGLKKNAAAMQLMPETENKILTLVSDKQLGIAENKKYIFQKVLLGFFSSHTQDNNARLFHLLEWYSDEIKSSTSTECTGKQEDVNSGTKKAFQIPVDWRQFLVSQLEQKSQNEIFDIGIKDIESVCWALSFSRSYSSSSFSYVNHIVSLLTDVSTAVRTKAVKCIVQILEADANILQEKGFLCIIKVCFRDQSSHVRESVVQLVGKLIMHHPEMTEELYDLLVARIVDTSITVRKQVVRILKTFCCHNIYPAKVPDMCFKMVKRINDDESIKKLVVEVFQDLWFKPTEIKASLSRRVSTIVTVVSISDGLSQSCLKELFENISVLQMKTGSSGITTGCKQLIGNFVVIIQDESSERQYVLQCVTALHLLSQVWPQLLVKHSGVLKTLLCRKCSVPQDYQVTSIIARMLTQIVPFLKNSCEFLVQLEKDIENLVIVRRFVFTIIQLMLRQGLVYRPQVLSHVIAMTTDFADSFVRCGAENLLKDSGRQIGTLQSKFQSGICLSFNFQMILPEQSAGRIIRGFCIKEGVSSAVNDFLYLLIRPWKQYRNTFLSVLVKNFDDSAYKCLSKMLYLADNLAHFSYGSQDEVLFLLNNITVVLSVFCANLQKLFNEKVKSDHSVCTNASGDRCDKMHLTDSTEILQEFIDASQGCILLLLLKEHLQKIYAINDEKIFHYTTSTSTKGYEKVVHKTGNFSFEPHPIIEKMKCLDVQKSSWDDLEQQVQYIKQFILMSDQGVERGNGQNNSSESEKY</sequence>